<dbReference type="EMBL" id="LAZR01000753">
    <property type="protein sequence ID" value="KKN58646.1"/>
    <property type="molecule type" value="Genomic_DNA"/>
</dbReference>
<keyword evidence="2" id="KW-1133">Transmembrane helix</keyword>
<comment type="caution">
    <text evidence="3">The sequence shown here is derived from an EMBL/GenBank/DDBJ whole genome shotgun (WGS) entry which is preliminary data.</text>
</comment>
<keyword evidence="2" id="KW-0472">Membrane</keyword>
<feature type="coiled-coil region" evidence="1">
    <location>
        <begin position="1"/>
        <end position="28"/>
    </location>
</feature>
<sequence>MEEVTNLLKECEEKIQKIENETNAFNKEYLKEKGEFLKIVRSDFLTGGIIASSLFIIISSLFNFIGIVFPYDLLIGIFGFLIGLIILIVPVTKPKFRFLKFNNRAFKIVSEFKNDVCQRVKNIKYNFIRINRKFDLDTTINIEEEFKAFQNQLYNLYKEGVEGLSQLKKQSPESIHEKISKINRKYTKTFEKVHNSTILSILYFKYMLTKTLKGVELEKEERKKIWREIFKEKLKYIKMFKRKLGKE</sequence>
<feature type="transmembrane region" description="Helical" evidence="2">
    <location>
        <begin position="73"/>
        <end position="91"/>
    </location>
</feature>
<organism evidence="3">
    <name type="scientific">marine sediment metagenome</name>
    <dbReference type="NCBI Taxonomy" id="412755"/>
    <lineage>
        <taxon>unclassified sequences</taxon>
        <taxon>metagenomes</taxon>
        <taxon>ecological metagenomes</taxon>
    </lineage>
</organism>
<keyword evidence="1" id="KW-0175">Coiled coil</keyword>
<name>A0A0F9UBK8_9ZZZZ</name>
<accession>A0A0F9UBK8</accession>
<protein>
    <submittedName>
        <fullName evidence="3">Uncharacterized protein</fullName>
    </submittedName>
</protein>
<keyword evidence="2" id="KW-0812">Transmembrane</keyword>
<gene>
    <name evidence="3" type="ORF">LCGC14_0550130</name>
</gene>
<evidence type="ECO:0000313" key="3">
    <source>
        <dbReference type="EMBL" id="KKN58646.1"/>
    </source>
</evidence>
<dbReference type="AlphaFoldDB" id="A0A0F9UBK8"/>
<reference evidence="3" key="1">
    <citation type="journal article" date="2015" name="Nature">
        <title>Complex archaea that bridge the gap between prokaryotes and eukaryotes.</title>
        <authorList>
            <person name="Spang A."/>
            <person name="Saw J.H."/>
            <person name="Jorgensen S.L."/>
            <person name="Zaremba-Niedzwiedzka K."/>
            <person name="Martijn J."/>
            <person name="Lind A.E."/>
            <person name="van Eijk R."/>
            <person name="Schleper C."/>
            <person name="Guy L."/>
            <person name="Ettema T.J."/>
        </authorList>
    </citation>
    <scope>NUCLEOTIDE SEQUENCE</scope>
</reference>
<evidence type="ECO:0000256" key="2">
    <source>
        <dbReference type="SAM" id="Phobius"/>
    </source>
</evidence>
<evidence type="ECO:0000256" key="1">
    <source>
        <dbReference type="SAM" id="Coils"/>
    </source>
</evidence>
<feature type="transmembrane region" description="Helical" evidence="2">
    <location>
        <begin position="44"/>
        <end position="67"/>
    </location>
</feature>
<proteinExistence type="predicted"/>